<gene>
    <name evidence="9" type="primary">rnj</name>
    <name evidence="12" type="ORF">C6V80_09495</name>
    <name evidence="13" type="ORF">EDC58_1736</name>
</gene>
<reference evidence="15" key="1">
    <citation type="submission" date="2018-03" db="EMBL/GenBank/DDBJ databases">
        <title>A comparative analysis of the Nautiliaceae.</title>
        <authorList>
            <person name="Grosche A."/>
            <person name="Smedile F."/>
            <person name="Vetriani C."/>
        </authorList>
    </citation>
    <scope>NUCLEOTIDE SEQUENCE [LARGE SCALE GENOMIC DNA]</scope>
    <source>
        <strain evidence="15">TB6</strain>
    </source>
</reference>
<dbReference type="Proteomes" id="UP000272781">
    <property type="component" value="Unassembled WGS sequence"/>
</dbReference>
<comment type="function">
    <text evidence="9">An RNase that has 5'-3' exonuclease and possibly endonuclease activity. Involved in maturation of rRNA and in some organisms also mRNA maturation and/or decay.</text>
</comment>
<dbReference type="EMBL" id="CP027432">
    <property type="protein sequence ID" value="QCI29177.1"/>
    <property type="molecule type" value="Genomic_DNA"/>
</dbReference>
<evidence type="ECO:0000313" key="14">
    <source>
        <dbReference type="Proteomes" id="UP000272781"/>
    </source>
</evidence>
<evidence type="ECO:0000256" key="1">
    <source>
        <dbReference type="ARBA" id="ARBA00022490"/>
    </source>
</evidence>
<dbReference type="SMART" id="SM00849">
    <property type="entry name" value="Lactamase_B"/>
    <property type="match status" value="1"/>
</dbReference>
<keyword evidence="15" id="KW-1185">Reference proteome</keyword>
<accession>A0AAJ4RB83</accession>
<evidence type="ECO:0000256" key="6">
    <source>
        <dbReference type="ARBA" id="ARBA00022833"/>
    </source>
</evidence>
<evidence type="ECO:0000313" key="13">
    <source>
        <dbReference type="EMBL" id="ROR38822.1"/>
    </source>
</evidence>
<dbReference type="SUPFAM" id="SSF56281">
    <property type="entry name" value="Metallo-hydrolase/oxidoreductase"/>
    <property type="match status" value="1"/>
</dbReference>
<feature type="compositionally biased region" description="Low complexity" evidence="10">
    <location>
        <begin position="29"/>
        <end position="38"/>
    </location>
</feature>
<dbReference type="AlphaFoldDB" id="A0AAJ4RB83"/>
<feature type="region of interest" description="Disordered" evidence="10">
    <location>
        <begin position="20"/>
        <end position="65"/>
    </location>
</feature>
<feature type="binding site" evidence="9">
    <location>
        <begin position="467"/>
        <end position="471"/>
    </location>
    <ligand>
        <name>substrate</name>
    </ligand>
</feature>
<dbReference type="PANTHER" id="PTHR43694">
    <property type="entry name" value="RIBONUCLEASE J"/>
    <property type="match status" value="1"/>
</dbReference>
<dbReference type="GO" id="GO:0003723">
    <property type="term" value="F:RNA binding"/>
    <property type="evidence" value="ECO:0007669"/>
    <property type="project" value="UniProtKB-UniRule"/>
</dbReference>
<evidence type="ECO:0000256" key="8">
    <source>
        <dbReference type="ARBA" id="ARBA00022884"/>
    </source>
</evidence>
<evidence type="ECO:0000256" key="7">
    <source>
        <dbReference type="ARBA" id="ARBA00022839"/>
    </source>
</evidence>
<dbReference type="PANTHER" id="PTHR43694:SF1">
    <property type="entry name" value="RIBONUCLEASE J"/>
    <property type="match status" value="1"/>
</dbReference>
<dbReference type="RefSeq" id="WP_123353113.1">
    <property type="nucleotide sequence ID" value="NZ_CP027432.2"/>
</dbReference>
<dbReference type="GO" id="GO:0005737">
    <property type="term" value="C:cytoplasm"/>
    <property type="evidence" value="ECO:0007669"/>
    <property type="project" value="UniProtKB-SubCell"/>
</dbReference>
<dbReference type="InterPro" id="IPR004613">
    <property type="entry name" value="RNase_J"/>
</dbReference>
<keyword evidence="6" id="KW-0862">Zinc</keyword>
<dbReference type="Gene3D" id="3.10.20.580">
    <property type="match status" value="1"/>
</dbReference>
<feature type="domain" description="Metallo-beta-lactamase" evidence="11">
    <location>
        <begin position="122"/>
        <end position="318"/>
    </location>
</feature>
<dbReference type="GO" id="GO:0004534">
    <property type="term" value="F:5'-3' RNA exonuclease activity"/>
    <property type="evidence" value="ECO:0007669"/>
    <property type="project" value="UniProtKB-UniRule"/>
</dbReference>
<dbReference type="InterPro" id="IPR055132">
    <property type="entry name" value="RNase_J_b_CASP"/>
</dbReference>
<dbReference type="InterPro" id="IPR036866">
    <property type="entry name" value="RibonucZ/Hydroxyglut_hydro"/>
</dbReference>
<protein>
    <recommendedName>
        <fullName evidence="9">Ribonuclease J</fullName>
        <shortName evidence="9">RNase J</shortName>
        <ecNumber evidence="9">3.1.-.-</ecNumber>
    </recommendedName>
</protein>
<evidence type="ECO:0000256" key="4">
    <source>
        <dbReference type="ARBA" id="ARBA00022759"/>
    </source>
</evidence>
<dbReference type="GO" id="GO:0004521">
    <property type="term" value="F:RNA endonuclease activity"/>
    <property type="evidence" value="ECO:0007669"/>
    <property type="project" value="UniProtKB-UniRule"/>
</dbReference>
<evidence type="ECO:0000313" key="15">
    <source>
        <dbReference type="Proteomes" id="UP000298805"/>
    </source>
</evidence>
<dbReference type="NCBIfam" id="TIGR00649">
    <property type="entry name" value="MG423"/>
    <property type="match status" value="1"/>
</dbReference>
<dbReference type="Gene3D" id="3.60.15.10">
    <property type="entry name" value="Ribonuclease Z/Hydroxyacylglutathione hydrolase-like"/>
    <property type="match status" value="1"/>
</dbReference>
<dbReference type="Proteomes" id="UP000298805">
    <property type="component" value="Chromosome"/>
</dbReference>
<dbReference type="GO" id="GO:0008270">
    <property type="term" value="F:zinc ion binding"/>
    <property type="evidence" value="ECO:0007669"/>
    <property type="project" value="InterPro"/>
</dbReference>
<evidence type="ECO:0000259" key="11">
    <source>
        <dbReference type="SMART" id="SM00849"/>
    </source>
</evidence>
<comment type="similarity">
    <text evidence="9">Belongs to the metallo-beta-lactamase superfamily. RNA-metabolizing metallo-beta-lactamase-like family. Bacterial RNase J subfamily.</text>
</comment>
<dbReference type="Pfam" id="PF22505">
    <property type="entry name" value="RNase_J_b_CASP"/>
    <property type="match status" value="1"/>
</dbReference>
<keyword evidence="8 9" id="KW-0694">RNA-binding</keyword>
<keyword evidence="5 9" id="KW-0378">Hydrolase</keyword>
<dbReference type="InterPro" id="IPR041636">
    <property type="entry name" value="RNase_J_C"/>
</dbReference>
<organism evidence="13 14">
    <name type="scientific">Caminibacter pacificus</name>
    <dbReference type="NCBI Taxonomy" id="1424653"/>
    <lineage>
        <taxon>Bacteria</taxon>
        <taxon>Pseudomonadati</taxon>
        <taxon>Campylobacterota</taxon>
        <taxon>Epsilonproteobacteria</taxon>
        <taxon>Nautiliales</taxon>
        <taxon>Nautiliaceae</taxon>
        <taxon>Caminibacter</taxon>
    </lineage>
</organism>
<evidence type="ECO:0000256" key="9">
    <source>
        <dbReference type="HAMAP-Rule" id="MF_01491"/>
    </source>
</evidence>
<dbReference type="Pfam" id="PF07521">
    <property type="entry name" value="RMMBL"/>
    <property type="match status" value="1"/>
</dbReference>
<dbReference type="Pfam" id="PF00753">
    <property type="entry name" value="Lactamase_B"/>
    <property type="match status" value="1"/>
</dbReference>
<dbReference type="CDD" id="cd07714">
    <property type="entry name" value="RNaseJ_MBL-fold"/>
    <property type="match status" value="1"/>
</dbReference>
<keyword evidence="9" id="KW-0698">rRNA processing</keyword>
<name>A0AAJ4RB83_9BACT</name>
<reference evidence="12" key="3">
    <citation type="submission" date="2019-06" db="EMBL/GenBank/DDBJ databases">
        <title>A comparative analysis of the Nautiliaceae.</title>
        <authorList>
            <person name="Grosche A."/>
            <person name="Smedile F."/>
            <person name="Vetriani C."/>
        </authorList>
    </citation>
    <scope>NUCLEOTIDE SEQUENCE</scope>
    <source>
        <strain evidence="12">TB6</strain>
    </source>
</reference>
<dbReference type="InterPro" id="IPR030854">
    <property type="entry name" value="RNase_J_bac"/>
</dbReference>
<dbReference type="InterPro" id="IPR011108">
    <property type="entry name" value="RMMBL"/>
</dbReference>
<keyword evidence="2 9" id="KW-0540">Nuclease</keyword>
<keyword evidence="3" id="KW-0479">Metal-binding</keyword>
<evidence type="ECO:0000256" key="10">
    <source>
        <dbReference type="SAM" id="MobiDB-lite"/>
    </source>
</evidence>
<reference evidence="13 14" key="2">
    <citation type="submission" date="2018-11" db="EMBL/GenBank/DDBJ databases">
        <title>Genomic Encyclopedia of Type Strains, Phase IV (KMG-IV): sequencing the most valuable type-strain genomes for metagenomic binning, comparative biology and taxonomic classification.</title>
        <authorList>
            <person name="Goeker M."/>
        </authorList>
    </citation>
    <scope>NUCLEOTIDE SEQUENCE [LARGE SCALE GENOMIC DNA]</scope>
    <source>
        <strain evidence="13 14">DSM 27783</strain>
    </source>
</reference>
<keyword evidence="7 9" id="KW-0269">Exonuclease</keyword>
<proteinExistence type="inferred from homology"/>
<dbReference type="EC" id="3.1.-.-" evidence="9"/>
<dbReference type="Pfam" id="PF17770">
    <property type="entry name" value="RNase_J_C"/>
    <property type="match status" value="1"/>
</dbReference>
<dbReference type="Gene3D" id="3.40.50.10710">
    <property type="entry name" value="Metallo-hydrolase/oxidoreductase"/>
    <property type="match status" value="1"/>
</dbReference>
<dbReference type="GO" id="GO:0006364">
    <property type="term" value="P:rRNA processing"/>
    <property type="evidence" value="ECO:0007669"/>
    <property type="project" value="UniProtKB-UniRule"/>
</dbReference>
<dbReference type="InterPro" id="IPR042173">
    <property type="entry name" value="RNase_J_2"/>
</dbReference>
<dbReference type="InterPro" id="IPR001279">
    <property type="entry name" value="Metallo-B-lactamas"/>
</dbReference>
<feature type="compositionally biased region" description="Basic and acidic residues" evidence="10">
    <location>
        <begin position="39"/>
        <end position="48"/>
    </location>
</feature>
<keyword evidence="1 9" id="KW-0963">Cytoplasm</keyword>
<evidence type="ECO:0000256" key="2">
    <source>
        <dbReference type="ARBA" id="ARBA00022722"/>
    </source>
</evidence>
<evidence type="ECO:0000256" key="5">
    <source>
        <dbReference type="ARBA" id="ARBA00022801"/>
    </source>
</evidence>
<comment type="subcellular location">
    <subcellularLocation>
        <location evidence="9">Cytoplasm</location>
    </subcellularLocation>
</comment>
<keyword evidence="4 9" id="KW-0255">Endonuclease</keyword>
<comment type="subunit">
    <text evidence="9">Homodimer, may be a subunit of the RNA degradosome.</text>
</comment>
<evidence type="ECO:0000313" key="12">
    <source>
        <dbReference type="EMBL" id="QCI29177.1"/>
    </source>
</evidence>
<evidence type="ECO:0000256" key="3">
    <source>
        <dbReference type="ARBA" id="ARBA00022723"/>
    </source>
</evidence>
<sequence>MEKEKKEITLDEAIKNTIEENLKNDTEKNQNNNQNQNQEKSEKKEYKKNNYQKNNQKRTTYKSLQPQKNVNEKNFVWFKDLNKAFDENEKIHQARLSCFNKIDSNKKGWVRFTPLGGLDEIGGNCAVLETEDSAIIIDCGMSFPSEDMHGVDILIPDFSYLREIRHKIKGLIITHGHEDHIGAVPYLFKEMQFPIYGTSLPLAMIENKFKEHKMLQYKSYFRSVKKRHPIQIGDFKVEWIHMTHSIVDSSSLAIQTPIGTIIHTGDFKIDHTPIDGYPPDLHRLAHYGEKGVLALFSDSTNSYKPGVTPSESVVGKTFEDLFMKTKGRVIMSTFSSNIHRVYQAIEKGIKFGRKVCIIGRSMEQNLNVAMDLGYIKLPRDIFIDPYEIGKYQDEEILIITTGSQGESMSALYRMAIDEHRHVKIKEGDQIIISAKAIPGNEPTVSQLINFLMKKGAKVAYHEFSEIHVSGHASQEEQKLMLRLVKPKYFFPVHGEYNHLMKHRETAISTGMDEKNIFVMEDGEQWEITPKKVRKVKNVKVGKIYIDNQINEQIETDVVIDRQKLANEGIIMIVAQVDKQNKKLIGRPRVTTFGIIADKEDKAFAKEMEDLLINYIDHAKDYVYEKNRIFENELRNVIRKHVFRKTKKYPTIVPMVYFM</sequence>
<dbReference type="EMBL" id="RJVK01000005">
    <property type="protein sequence ID" value="ROR38822.1"/>
    <property type="molecule type" value="Genomic_DNA"/>
</dbReference>
<dbReference type="HAMAP" id="MF_01491">
    <property type="entry name" value="RNase_J_bact"/>
    <property type="match status" value="1"/>
</dbReference>